<organism evidence="1">
    <name type="scientific">marine sediment metagenome</name>
    <dbReference type="NCBI Taxonomy" id="412755"/>
    <lineage>
        <taxon>unclassified sequences</taxon>
        <taxon>metagenomes</taxon>
        <taxon>ecological metagenomes</taxon>
    </lineage>
</organism>
<reference evidence="1" key="1">
    <citation type="journal article" date="2015" name="Nature">
        <title>Complex archaea that bridge the gap between prokaryotes and eukaryotes.</title>
        <authorList>
            <person name="Spang A."/>
            <person name="Saw J.H."/>
            <person name="Jorgensen S.L."/>
            <person name="Zaremba-Niedzwiedzka K."/>
            <person name="Martijn J."/>
            <person name="Lind A.E."/>
            <person name="van Eijk R."/>
            <person name="Schleper C."/>
            <person name="Guy L."/>
            <person name="Ettema T.J."/>
        </authorList>
    </citation>
    <scope>NUCLEOTIDE SEQUENCE</scope>
</reference>
<protein>
    <submittedName>
        <fullName evidence="1">Uncharacterized protein</fullName>
    </submittedName>
</protein>
<evidence type="ECO:0000313" key="1">
    <source>
        <dbReference type="EMBL" id="KKN69278.1"/>
    </source>
</evidence>
<dbReference type="AlphaFoldDB" id="A0A0F9VU81"/>
<sequence length="105" mass="12252">MFVQKGIRQMPHMLEIPITGFDSKGQHTHLCEYCEEEALCKDTFYLRHRDLGDVILCRRCCEDSKIQLVFRAIRKLLAMGSNITDDAGVYRYGVEVERREKVAKK</sequence>
<name>A0A0F9VU81_9ZZZZ</name>
<dbReference type="EMBL" id="LAZR01000429">
    <property type="protein sequence ID" value="KKN69278.1"/>
    <property type="molecule type" value="Genomic_DNA"/>
</dbReference>
<accession>A0A0F9VU81</accession>
<proteinExistence type="predicted"/>
<comment type="caution">
    <text evidence="1">The sequence shown here is derived from an EMBL/GenBank/DDBJ whole genome shotgun (WGS) entry which is preliminary data.</text>
</comment>
<gene>
    <name evidence="1" type="ORF">LCGC14_0442730</name>
</gene>